<feature type="domain" description="UvrD-like helicase C-terminal" evidence="19">
    <location>
        <begin position="360"/>
        <end position="613"/>
    </location>
</feature>
<feature type="region of interest" description="Disordered" evidence="17">
    <location>
        <begin position="799"/>
        <end position="835"/>
    </location>
</feature>
<dbReference type="Pfam" id="PF13361">
    <property type="entry name" value="UvrD_C"/>
    <property type="match status" value="1"/>
</dbReference>
<evidence type="ECO:0000256" key="16">
    <source>
        <dbReference type="PROSITE-ProRule" id="PRU00560"/>
    </source>
</evidence>
<dbReference type="InterPro" id="IPR038726">
    <property type="entry name" value="PDDEXK_AddAB-type"/>
</dbReference>
<dbReference type="PROSITE" id="PS51217">
    <property type="entry name" value="UVRD_HELICASE_CTER"/>
    <property type="match status" value="1"/>
</dbReference>
<evidence type="ECO:0000256" key="8">
    <source>
        <dbReference type="ARBA" id="ARBA00022840"/>
    </source>
</evidence>
<evidence type="ECO:0000256" key="14">
    <source>
        <dbReference type="ARBA" id="ARBA00048988"/>
    </source>
</evidence>
<keyword evidence="9 15" id="KW-0460">Magnesium</keyword>
<dbReference type="EC" id="3.1.11.5" evidence="15"/>
<feature type="binding site" evidence="15">
    <location>
        <position position="984"/>
    </location>
    <ligand>
        <name>Mg(2+)</name>
        <dbReference type="ChEBI" id="CHEBI:18420"/>
    </ligand>
</feature>
<comment type="subunit">
    <text evidence="15">Heterotrimer of RecB, RecC and RecD. All subunits contribute to DNA-binding. Interacts with RecA.</text>
</comment>
<dbReference type="PANTHER" id="PTHR11070">
    <property type="entry name" value="UVRD / RECB / PCRA DNA HELICASE FAMILY MEMBER"/>
    <property type="match status" value="1"/>
</dbReference>
<dbReference type="InterPro" id="IPR014016">
    <property type="entry name" value="UvrD-like_ATP-bd"/>
</dbReference>
<gene>
    <name evidence="15" type="primary">recB</name>
    <name evidence="20" type="ORF">H7J73_24315</name>
</gene>
<keyword evidence="3 15" id="KW-0547">Nucleotide-binding</keyword>
<dbReference type="SUPFAM" id="SSF52540">
    <property type="entry name" value="P-loop containing nucleoside triphosphate hydrolases"/>
    <property type="match status" value="1"/>
</dbReference>
<keyword evidence="7 15" id="KW-0269">Exonuclease</keyword>
<evidence type="ECO:0000313" key="21">
    <source>
        <dbReference type="Proteomes" id="UP001526201"/>
    </source>
</evidence>
<dbReference type="InterPro" id="IPR014017">
    <property type="entry name" value="DNA_helicase_UvrD-like_C"/>
</dbReference>
<dbReference type="Pfam" id="PF00580">
    <property type="entry name" value="UvrD-helicase"/>
    <property type="match status" value="1"/>
</dbReference>
<comment type="catalytic activity">
    <reaction evidence="14 15">
        <text>ATP + H2O = ADP + phosphate + H(+)</text>
        <dbReference type="Rhea" id="RHEA:13065"/>
        <dbReference type="ChEBI" id="CHEBI:15377"/>
        <dbReference type="ChEBI" id="CHEBI:15378"/>
        <dbReference type="ChEBI" id="CHEBI:30616"/>
        <dbReference type="ChEBI" id="CHEBI:43474"/>
        <dbReference type="ChEBI" id="CHEBI:456216"/>
        <dbReference type="EC" id="5.6.2.4"/>
    </reaction>
</comment>
<keyword evidence="5 15" id="KW-0378">Hydrolase</keyword>
<dbReference type="HAMAP" id="MF_01485">
    <property type="entry name" value="RecB"/>
    <property type="match status" value="1"/>
</dbReference>
<dbReference type="Gene3D" id="3.40.50.300">
    <property type="entry name" value="P-loop containing nucleotide triphosphate hydrolases"/>
    <property type="match status" value="2"/>
</dbReference>
<evidence type="ECO:0000256" key="6">
    <source>
        <dbReference type="ARBA" id="ARBA00022806"/>
    </source>
</evidence>
<evidence type="ECO:0000256" key="13">
    <source>
        <dbReference type="ARBA" id="ARBA00034617"/>
    </source>
</evidence>
<dbReference type="RefSeq" id="WP_264070342.1">
    <property type="nucleotide sequence ID" value="NZ_JACKTY010000040.1"/>
</dbReference>
<evidence type="ECO:0000256" key="15">
    <source>
        <dbReference type="HAMAP-Rule" id="MF_01485"/>
    </source>
</evidence>
<dbReference type="InterPro" id="IPR011335">
    <property type="entry name" value="Restrct_endonuc-II-like"/>
</dbReference>
<dbReference type="InterPro" id="IPR011604">
    <property type="entry name" value="PDDEXK-like_dom_sf"/>
</dbReference>
<comment type="similarity">
    <text evidence="15">Belongs to the helicase family. UvrD subfamily.</text>
</comment>
<keyword evidence="21" id="KW-1185">Reference proteome</keyword>
<feature type="region of interest" description="DNA-binding and helicase activity, interacts with RecC" evidence="15">
    <location>
        <begin position="1"/>
        <end position="748"/>
    </location>
</feature>
<dbReference type="Gene3D" id="1.10.486.10">
    <property type="entry name" value="PCRA, domain 4"/>
    <property type="match status" value="1"/>
</dbReference>
<dbReference type="InterPro" id="IPR027417">
    <property type="entry name" value="P-loop_NTPase"/>
</dbReference>
<keyword evidence="1 15" id="KW-0540">Nuclease</keyword>
<keyword evidence="12 15" id="KW-0413">Isomerase</keyword>
<protein>
    <recommendedName>
        <fullName evidence="15">RecBCD enzyme subunit RecB</fullName>
        <ecNumber evidence="15">3.1.11.5</ecNumber>
        <ecNumber evidence="15">5.6.2.4</ecNumber>
    </recommendedName>
    <alternativeName>
        <fullName evidence="15">DNA 3'-5' helicase subunit RecB</fullName>
    </alternativeName>
    <alternativeName>
        <fullName evidence="15">Exonuclease V subunit RecB</fullName>
        <shortName evidence="15">ExoV subunit RecB</shortName>
    </alternativeName>
    <alternativeName>
        <fullName evidence="15">Helicase/nuclease RecBCD subunit RecB</fullName>
    </alternativeName>
</protein>
<keyword evidence="8 15" id="KW-0067">ATP-binding</keyword>
<evidence type="ECO:0000256" key="17">
    <source>
        <dbReference type="SAM" id="MobiDB-lite"/>
    </source>
</evidence>
<dbReference type="Pfam" id="PF12705">
    <property type="entry name" value="PDDEXK_1"/>
    <property type="match status" value="1"/>
</dbReference>
<dbReference type="EMBL" id="JACKTY010000040">
    <property type="protein sequence ID" value="MCV7229140.1"/>
    <property type="molecule type" value="Genomic_DNA"/>
</dbReference>
<evidence type="ECO:0000256" key="5">
    <source>
        <dbReference type="ARBA" id="ARBA00022801"/>
    </source>
</evidence>
<evidence type="ECO:0000256" key="12">
    <source>
        <dbReference type="ARBA" id="ARBA00023235"/>
    </source>
</evidence>
<comment type="caution">
    <text evidence="20">The sequence shown here is derived from an EMBL/GenBank/DDBJ whole genome shotgun (WGS) entry which is preliminary data.</text>
</comment>
<evidence type="ECO:0000256" key="1">
    <source>
        <dbReference type="ARBA" id="ARBA00022722"/>
    </source>
</evidence>
<reference evidence="20 21" key="1">
    <citation type="journal article" date="2022" name="BMC Genomics">
        <title>Comparative genome analysis of mycobacteria focusing on tRNA and non-coding RNA.</title>
        <authorList>
            <person name="Behra P.R.K."/>
            <person name="Pettersson B.M.F."/>
            <person name="Ramesh M."/>
            <person name="Das S."/>
            <person name="Dasgupta S."/>
            <person name="Kirsebom L.A."/>
        </authorList>
    </citation>
    <scope>NUCLEOTIDE SEQUENCE [LARGE SCALE GENOMIC DNA]</scope>
    <source>
        <strain evidence="20 21">DSM 44078</strain>
    </source>
</reference>
<sequence>MDRFNLLGPLPAPGSTTVLEASAGTGKTFVLAGLVTRYLADGAATLDDMLLITFSRAATAELRERVRHQIVEAVAAFGVGSPPEGNELIDYLLSGTDADRAARHTRLRDALAEFDAATITTTHEFCQLVLKSLGVAGDSDAGVTLVEDLGDLVREIVDDVYLRRFGGRPEVPVFDRAAALALANAVVDKAGTELRPIDPPTGTMAAERIGFARDVLAEMDIRKRRLGILHFDDLLSRLAEALEPEDSPARVRMRSRWSIVMIDEFQDTDPVQWQVVDRAFRGHSTLILIGDPKQAIYAFRGGDIDAYLDAARTAGTRFTLGTNWRSDSALVHSLHSVLGGAALGDPAIVVHDVDAAHQGHRLAGAPRNVPFRLRVVDRAMMGYQRTQSIPIDEVRAHIARDLAADIAGTLAADVTFGDRALGAGDIAVIVESHADARRCYDALVAVGVPAVYTGDSNIFSSAAAAEWLCLLDGFDQTHRSTLVRAVATTAFFGYTVEEVVRQGDSLTDAVADTLRQWADYARERGVAAVFEVANVAGMSRRILADRGGQRLMTDLAHIGQLLQEVAHRERLGVPALRDWLRERCIEQRRAERNRRLDSDAAGVQVMTVWASKGLQYPIVYLPFNFNRYVGGSEVISYHDARGRRCLHIGGQTAVDFDDAARAGRTEDARERLRLAYVALTRAQSQVVAWWAPTKDEINGGLSRLLRGRARGDADVLDECRRGITDADALACFEAWSAEGGPVIERAVTGEVPEVPAVSPPTGLAVRHFHRGIDTRWRRTSYSGLIRAAGSTGSAVIEAASPGVTSEPETAGKDDEVEDVPVPAAPDSPGAQVESPMSNLPGGTDFGSLVHAVLETADPAAADLTAELAEQIRRHAGWWSVAADPDELAAALLAVHDTPLGPLAPGLTLRDIAQRDRLRELDFEIPLAGGDLADQSATETTLADVGELLRRHLPADDPLAGYADRLVGPVLGSQSLRGYLTGSIDVVLRIPDGTAHRYVVVDYKTNRLGEPGRPLSAADYGPPQLAQAMLHSDYPLQALLYCVVLHRFLRWRQPGYRPAVHLGGVQYLFLRGMCGPATPLTDGHPAGVFSWQPPAALVTALSDLLDEGVR</sequence>
<comment type="miscellaneous">
    <text evidence="15">In the RecBCD complex, RecB has a slow 3'-5' helicase, an exonuclease activity and loads RecA onto ssDNA, RecD has a fast 5'-3' helicase activity, while RecC stimulates the ATPase and processivity of the RecB helicase and contributes to recognition of the Chi site.</text>
</comment>
<evidence type="ECO:0000256" key="4">
    <source>
        <dbReference type="ARBA" id="ARBA00022763"/>
    </source>
</evidence>
<name>A0ABT3CI15_9MYCO</name>
<feature type="active site" description="For nuclease activity" evidence="15">
    <location>
        <position position="1001"/>
    </location>
</feature>
<dbReference type="PROSITE" id="PS51198">
    <property type="entry name" value="UVRD_HELICASE_ATP_BIND"/>
    <property type="match status" value="1"/>
</dbReference>
<feature type="binding site" evidence="16">
    <location>
        <begin position="21"/>
        <end position="28"/>
    </location>
    <ligand>
        <name>ATP</name>
        <dbReference type="ChEBI" id="CHEBI:30616"/>
    </ligand>
</feature>
<comment type="catalytic activity">
    <reaction evidence="13 15">
        <text>Couples ATP hydrolysis with the unwinding of duplex DNA by translocating in the 3'-5' direction.</text>
        <dbReference type="EC" id="5.6.2.4"/>
    </reaction>
</comment>
<organism evidence="20 21">
    <name type="scientific">Mycolicibacterium komossense</name>
    <dbReference type="NCBI Taxonomy" id="1779"/>
    <lineage>
        <taxon>Bacteria</taxon>
        <taxon>Bacillati</taxon>
        <taxon>Actinomycetota</taxon>
        <taxon>Actinomycetes</taxon>
        <taxon>Mycobacteriales</taxon>
        <taxon>Mycobacteriaceae</taxon>
        <taxon>Mycolicibacterium</taxon>
    </lineage>
</organism>
<comment type="domain">
    <text evidence="15">The N-terminal DNA-binding domain is a ssDNA-dependent ATPase and has ATP-dependent 3'-5' helicase function. This domain interacts with RecC.</text>
</comment>
<feature type="domain" description="UvrD-like helicase ATP-binding" evidence="18">
    <location>
        <begin position="1"/>
        <end position="327"/>
    </location>
</feature>
<keyword evidence="2 15" id="KW-0479">Metal-binding</keyword>
<keyword evidence="4 15" id="KW-0227">DNA damage</keyword>
<evidence type="ECO:0000259" key="18">
    <source>
        <dbReference type="PROSITE" id="PS51198"/>
    </source>
</evidence>
<dbReference type="InterPro" id="IPR000212">
    <property type="entry name" value="DNA_helicase_UvrD/REP"/>
</dbReference>
<comment type="cofactor">
    <cofactor evidence="15">
        <name>Mg(2+)</name>
        <dbReference type="ChEBI" id="CHEBI:18420"/>
    </cofactor>
    <text evidence="15">Binds 1 Mg(2+) ion per subunit.</text>
</comment>
<comment type="domain">
    <text evidence="15">The C-terminal domain has nuclease activity and interacts with RecD. It interacts with RecA, facilitating its loading onto ssDNA.</text>
</comment>
<evidence type="ECO:0000256" key="9">
    <source>
        <dbReference type="ARBA" id="ARBA00022842"/>
    </source>
</evidence>
<dbReference type="EC" id="5.6.2.4" evidence="15"/>
<dbReference type="PANTHER" id="PTHR11070:SF23">
    <property type="entry name" value="RECBCD ENZYME SUBUNIT RECB"/>
    <property type="match status" value="1"/>
</dbReference>
<proteinExistence type="inferred from homology"/>
<evidence type="ECO:0000256" key="3">
    <source>
        <dbReference type="ARBA" id="ARBA00022741"/>
    </source>
</evidence>
<feature type="binding site" evidence="15">
    <location>
        <position position="850"/>
    </location>
    <ligand>
        <name>Mg(2+)</name>
        <dbReference type="ChEBI" id="CHEBI:18420"/>
    </ligand>
</feature>
<evidence type="ECO:0000256" key="7">
    <source>
        <dbReference type="ARBA" id="ARBA00022839"/>
    </source>
</evidence>
<feature type="region of interest" description="Nuclease activity, interacts with RecD and RecA" evidence="15">
    <location>
        <begin position="775"/>
        <end position="1109"/>
    </location>
</feature>
<keyword evidence="6 15" id="KW-0347">Helicase</keyword>
<evidence type="ECO:0000256" key="2">
    <source>
        <dbReference type="ARBA" id="ARBA00022723"/>
    </source>
</evidence>
<evidence type="ECO:0000256" key="10">
    <source>
        <dbReference type="ARBA" id="ARBA00023125"/>
    </source>
</evidence>
<comment type="function">
    <text evidence="15">A helicase/nuclease that prepares dsDNA breaks (DSB) for recombinational DNA repair. Binds to DSBs and unwinds DNA via a highly rapid and processive ATP-dependent bidirectional helicase activity. Unwinds dsDNA until it encounters a Chi (crossover hotspot instigator) sequence from the 3' direction. Cuts ssDNA a few nucleotides 3' to the Chi site. The properties and activities of the enzyme are changed at Chi. The Chi-altered holoenzyme produces a long 3'-ssDNA overhang and facilitates RecA-binding to the ssDNA for homologous DNA recombination and repair. Holoenzyme degrades any linearized DNA that is unable to undergo homologous recombination. In the holoenzyme this subunit contributes ATPase, 3'-5' helicase, exonuclease activity and loads RecA onto ssDNA.</text>
</comment>
<feature type="binding site" evidence="15">
    <location>
        <position position="1001"/>
    </location>
    <ligand>
        <name>Mg(2+)</name>
        <dbReference type="ChEBI" id="CHEBI:18420"/>
    </ligand>
</feature>
<comment type="catalytic activity">
    <reaction evidence="15">
        <text>Exonucleolytic cleavage (in the presence of ATP) in either 5'- to 3'- or 3'- to 5'-direction to yield 5'-phosphooligonucleotides.</text>
        <dbReference type="EC" id="3.1.11.5"/>
    </reaction>
</comment>
<evidence type="ECO:0000256" key="11">
    <source>
        <dbReference type="ARBA" id="ARBA00023204"/>
    </source>
</evidence>
<evidence type="ECO:0000259" key="19">
    <source>
        <dbReference type="PROSITE" id="PS51217"/>
    </source>
</evidence>
<dbReference type="CDD" id="cd22352">
    <property type="entry name" value="RecB_C-like"/>
    <property type="match status" value="1"/>
</dbReference>
<keyword evidence="11 15" id="KW-0234">DNA repair</keyword>
<dbReference type="InterPro" id="IPR004586">
    <property type="entry name" value="RecB"/>
</dbReference>
<keyword evidence="10 15" id="KW-0238">DNA-binding</keyword>
<dbReference type="Proteomes" id="UP001526201">
    <property type="component" value="Unassembled WGS sequence"/>
</dbReference>
<accession>A0ABT3CI15</accession>
<dbReference type="SUPFAM" id="SSF52980">
    <property type="entry name" value="Restriction endonuclease-like"/>
    <property type="match status" value="1"/>
</dbReference>
<dbReference type="Gene3D" id="3.90.320.10">
    <property type="match status" value="1"/>
</dbReference>
<evidence type="ECO:0000313" key="20">
    <source>
        <dbReference type="EMBL" id="MCV7229140.1"/>
    </source>
</evidence>